<sequence>MDILTNPAYRPVLEIIRSARNGLVYGGKIRFSHALVISLLYRSGPLRPRMNSVFRATKNHAVVLASFAIIYKLAQKVLSNEQVLGSSNPYLTKFLAGAIGSFFVYSHQFPWFNQGITHQITLYCFSRVLIAVGKIALDWILDAYQPSFANYAGDPILYSQLSNPQQHKLKVKLYNRSWKYFAILTWALVMLIYDCHPEYLQSSLRHSMAYIYDVENDSWPTWKAFFGI</sequence>
<dbReference type="VEuPathDB" id="FungiDB:DIURU_001711"/>
<evidence type="ECO:0008006" key="3">
    <source>
        <dbReference type="Google" id="ProtNLM"/>
    </source>
</evidence>
<organism evidence="1 2">
    <name type="scientific">Diutina rugosa</name>
    <name type="common">Yeast</name>
    <name type="synonym">Candida rugosa</name>
    <dbReference type="NCBI Taxonomy" id="5481"/>
    <lineage>
        <taxon>Eukaryota</taxon>
        <taxon>Fungi</taxon>
        <taxon>Dikarya</taxon>
        <taxon>Ascomycota</taxon>
        <taxon>Saccharomycotina</taxon>
        <taxon>Pichiomycetes</taxon>
        <taxon>Debaryomycetaceae</taxon>
        <taxon>Diutina</taxon>
    </lineage>
</organism>
<dbReference type="PANTHER" id="PTHR15460:SF3">
    <property type="entry name" value="PEROXISOMAL MEMBRANE PROTEIN 4"/>
    <property type="match status" value="1"/>
</dbReference>
<dbReference type="GeneID" id="54780364"/>
<dbReference type="OMA" id="VMVFLFR"/>
<evidence type="ECO:0000313" key="1">
    <source>
        <dbReference type="EMBL" id="KAA8905283.1"/>
    </source>
</evidence>
<evidence type="ECO:0000313" key="2">
    <source>
        <dbReference type="Proteomes" id="UP000449547"/>
    </source>
</evidence>
<gene>
    <name evidence="1" type="ORF">DIURU_001711</name>
</gene>
<dbReference type="Pfam" id="PF02466">
    <property type="entry name" value="Tim17"/>
    <property type="match status" value="1"/>
</dbReference>
<dbReference type="EMBL" id="SWFT01000050">
    <property type="protein sequence ID" value="KAA8905283.1"/>
    <property type="molecule type" value="Genomic_DNA"/>
</dbReference>
<keyword evidence="2" id="KW-1185">Reference proteome</keyword>
<dbReference type="PANTHER" id="PTHR15460">
    <property type="entry name" value="PEROXISOMAL MEMBRANE PROTEIN 4"/>
    <property type="match status" value="1"/>
</dbReference>
<dbReference type="OrthoDB" id="39659at2759"/>
<accession>A0A642UTW1</accession>
<dbReference type="InterPro" id="IPR019531">
    <property type="entry name" value="Pmp4"/>
</dbReference>
<protein>
    <recommendedName>
        <fullName evidence="3">Peroxisomal membrane protein 4</fullName>
    </recommendedName>
</protein>
<dbReference type="PIRSF" id="PIRSF013674">
    <property type="entry name" value="PXMP4"/>
    <property type="match status" value="1"/>
</dbReference>
<comment type="caution">
    <text evidence="1">The sequence shown here is derived from an EMBL/GenBank/DDBJ whole genome shotgun (WGS) entry which is preliminary data.</text>
</comment>
<dbReference type="AlphaFoldDB" id="A0A642UTW1"/>
<name>A0A642UTW1_DIURU</name>
<dbReference type="GO" id="GO:0005778">
    <property type="term" value="C:peroxisomal membrane"/>
    <property type="evidence" value="ECO:0007669"/>
    <property type="project" value="TreeGrafter"/>
</dbReference>
<reference evidence="1 2" key="1">
    <citation type="submission" date="2019-07" db="EMBL/GenBank/DDBJ databases">
        <title>Genome assembly of two rare yeast pathogens: Diutina rugosa and Trichomonascus ciferrii.</title>
        <authorList>
            <person name="Mixao V."/>
            <person name="Saus E."/>
            <person name="Hansen A."/>
            <person name="Lass-Flor C."/>
            <person name="Gabaldon T."/>
        </authorList>
    </citation>
    <scope>NUCLEOTIDE SEQUENCE [LARGE SCALE GENOMIC DNA]</scope>
    <source>
        <strain evidence="1 2">CBS 613</strain>
    </source>
</reference>
<proteinExistence type="predicted"/>
<dbReference type="Proteomes" id="UP000449547">
    <property type="component" value="Unassembled WGS sequence"/>
</dbReference>
<dbReference type="RefSeq" id="XP_034013669.1">
    <property type="nucleotide sequence ID" value="XM_034154285.1"/>
</dbReference>